<dbReference type="Pfam" id="PF00933">
    <property type="entry name" value="Glyco_hydro_3"/>
    <property type="match status" value="1"/>
</dbReference>
<evidence type="ECO:0000256" key="3">
    <source>
        <dbReference type="ARBA" id="ARBA00012744"/>
    </source>
</evidence>
<dbReference type="SMART" id="SM01217">
    <property type="entry name" value="Fn3_like"/>
    <property type="match status" value="1"/>
</dbReference>
<evidence type="ECO:0000256" key="2">
    <source>
        <dbReference type="ARBA" id="ARBA00005336"/>
    </source>
</evidence>
<dbReference type="RefSeq" id="WP_280574676.1">
    <property type="nucleotide sequence ID" value="NZ_JARXRM010000032.1"/>
</dbReference>
<dbReference type="InterPro" id="IPR019800">
    <property type="entry name" value="Glyco_hydro_3_AS"/>
</dbReference>
<comment type="catalytic activity">
    <reaction evidence="1">
        <text>Hydrolysis of terminal, non-reducing beta-D-glucosyl residues with release of beta-D-glucose.</text>
        <dbReference type="EC" id="3.2.1.21"/>
    </reaction>
</comment>
<proteinExistence type="inferred from homology"/>
<dbReference type="PROSITE" id="PS00775">
    <property type="entry name" value="GLYCOSYL_HYDROL_F3"/>
    <property type="match status" value="1"/>
</dbReference>
<feature type="chain" id="PRO_5047334455" description="beta-glucosidase" evidence="8">
    <location>
        <begin position="26"/>
        <end position="747"/>
    </location>
</feature>
<protein>
    <recommendedName>
        <fullName evidence="3">beta-glucosidase</fullName>
        <ecNumber evidence="3">3.2.1.21</ecNumber>
    </recommendedName>
</protein>
<comment type="similarity">
    <text evidence="2 7">Belongs to the glycosyl hydrolase 3 family.</text>
</comment>
<dbReference type="Pfam" id="PF01915">
    <property type="entry name" value="Glyco_hydro_3_C"/>
    <property type="match status" value="1"/>
</dbReference>
<organism evidence="10 11">
    <name type="scientific">Luteimonas endophytica</name>
    <dbReference type="NCBI Taxonomy" id="3042023"/>
    <lineage>
        <taxon>Bacteria</taxon>
        <taxon>Pseudomonadati</taxon>
        <taxon>Pseudomonadota</taxon>
        <taxon>Gammaproteobacteria</taxon>
        <taxon>Lysobacterales</taxon>
        <taxon>Lysobacteraceae</taxon>
        <taxon>Luteimonas</taxon>
    </lineage>
</organism>
<evidence type="ECO:0000256" key="5">
    <source>
        <dbReference type="ARBA" id="ARBA00022801"/>
    </source>
</evidence>
<evidence type="ECO:0000256" key="7">
    <source>
        <dbReference type="RuleBase" id="RU361161"/>
    </source>
</evidence>
<evidence type="ECO:0000256" key="8">
    <source>
        <dbReference type="SAM" id="SignalP"/>
    </source>
</evidence>
<evidence type="ECO:0000313" key="10">
    <source>
        <dbReference type="EMBL" id="MDH5823480.1"/>
    </source>
</evidence>
<sequence length="747" mass="80147">MARPMPFKSLFGALLLLSLAAAAVARPPNPAAGEEAAVEALLARMTLEEKLGQLTQYRGRGSETGPRVPEGGEAQIRAGQVGSFLGVYGAEYSRRMQQVAVEESRLGIPLLFAHDVIHGFRTIFPVPLGEAASFDVAAVERAARIAAVEASAHGLHWTFAPMVDIARDPRWGRIVEGAGEDPHLGSVLAAARVRGFQGTDLAAPDTVLATAKHFVAYGGAEGGRDYNTVDVSERTLHEIYLPPFEAAVEAGVQSIMPAFNEVAGVPMHAHRRLIEDLLRGQWGFDGLLVSDYNAIQELMPHGVAATRTDAGILGLEAGVDVDMVSGIYLDDVPGAVRGARLDEAFVDASVRRVLRAKYRLGLFDDPYRYSDPRREAALTLTAAHREAARDLARKSFVLLKNEGDTLPLSKRQGTVAVIGPLADDPRQMLGNWVAAGRAADAVTPLDGIRAALGPEVRVLHAQGTGIRNGDTSGIAAAVHLARQADVVILMLGEDHEMSAEANNRTSLDLPGAQRRLAQAVHATGKPVVAVLFGGRPLSVNWLDQNVPSILMAWFPGVEAGNALADVLFGDHAPSGKLPVTFPRNVGQVPIHYNHKNTGRPPDAKDKYTSKYLDVAWTPLYPFGHGLGYTTFRYQDLRVGAARIGRGDPVDVEVTVTNTGRRAGDEVVQLYLRDDVASVTRPVKELRGFRRVTLQPGESRTVAFRLEPDALAVLDAELRPVVEPGSFTVFAGGSSADTIEASFEVVED</sequence>
<keyword evidence="4 8" id="KW-0732">Signal</keyword>
<evidence type="ECO:0000256" key="6">
    <source>
        <dbReference type="ARBA" id="ARBA00023295"/>
    </source>
</evidence>
<dbReference type="EC" id="3.2.1.21" evidence="3"/>
<dbReference type="InterPro" id="IPR036962">
    <property type="entry name" value="Glyco_hydro_3_N_sf"/>
</dbReference>
<dbReference type="Gene3D" id="3.40.50.1700">
    <property type="entry name" value="Glycoside hydrolase family 3 C-terminal domain"/>
    <property type="match status" value="1"/>
</dbReference>
<reference evidence="10 11" key="1">
    <citation type="submission" date="2023-04" db="EMBL/GenBank/DDBJ databases">
        <title>Luteimonas endophyticus RD2P54.</title>
        <authorList>
            <person name="Sun J.-Q."/>
        </authorList>
    </citation>
    <scope>NUCLEOTIDE SEQUENCE [LARGE SCALE GENOMIC DNA]</scope>
    <source>
        <strain evidence="10 11">RD2P54</strain>
    </source>
</reference>
<dbReference type="SUPFAM" id="SSF52279">
    <property type="entry name" value="Beta-D-glucan exohydrolase, C-terminal domain"/>
    <property type="match status" value="1"/>
</dbReference>
<evidence type="ECO:0000256" key="4">
    <source>
        <dbReference type="ARBA" id="ARBA00022729"/>
    </source>
</evidence>
<dbReference type="InterPro" id="IPR001764">
    <property type="entry name" value="Glyco_hydro_3_N"/>
</dbReference>
<dbReference type="InterPro" id="IPR026891">
    <property type="entry name" value="Fn3-like"/>
</dbReference>
<dbReference type="PRINTS" id="PR00133">
    <property type="entry name" value="GLHYDRLASE3"/>
</dbReference>
<dbReference type="InterPro" id="IPR051915">
    <property type="entry name" value="Cellulose_Degrad_GH3"/>
</dbReference>
<dbReference type="InterPro" id="IPR013783">
    <property type="entry name" value="Ig-like_fold"/>
</dbReference>
<accession>A0ABT6J9H7</accession>
<dbReference type="Gene3D" id="2.60.40.10">
    <property type="entry name" value="Immunoglobulins"/>
    <property type="match status" value="1"/>
</dbReference>
<dbReference type="EMBL" id="JARXRM010000032">
    <property type="protein sequence ID" value="MDH5823480.1"/>
    <property type="molecule type" value="Genomic_DNA"/>
</dbReference>
<evidence type="ECO:0000313" key="11">
    <source>
        <dbReference type="Proteomes" id="UP001156940"/>
    </source>
</evidence>
<dbReference type="Gene3D" id="3.20.20.300">
    <property type="entry name" value="Glycoside hydrolase, family 3, N-terminal domain"/>
    <property type="match status" value="1"/>
</dbReference>
<gene>
    <name evidence="10" type="primary">bglX</name>
    <name evidence="10" type="ORF">QFW77_10835</name>
</gene>
<dbReference type="PANTHER" id="PTHR30620:SF16">
    <property type="entry name" value="LYSOSOMAL BETA GLUCOSIDASE"/>
    <property type="match status" value="1"/>
</dbReference>
<dbReference type="GO" id="GO:0008422">
    <property type="term" value="F:beta-glucosidase activity"/>
    <property type="evidence" value="ECO:0007669"/>
    <property type="project" value="UniProtKB-EC"/>
</dbReference>
<feature type="domain" description="Fibronectin type III-like" evidence="9">
    <location>
        <begin position="665"/>
        <end position="734"/>
    </location>
</feature>
<keyword evidence="6 7" id="KW-0326">Glycosidase</keyword>
<dbReference type="Proteomes" id="UP001156940">
    <property type="component" value="Unassembled WGS sequence"/>
</dbReference>
<dbReference type="InterPro" id="IPR002772">
    <property type="entry name" value="Glyco_hydro_3_C"/>
</dbReference>
<evidence type="ECO:0000256" key="1">
    <source>
        <dbReference type="ARBA" id="ARBA00000448"/>
    </source>
</evidence>
<keyword evidence="11" id="KW-1185">Reference proteome</keyword>
<dbReference type="InterPro" id="IPR036881">
    <property type="entry name" value="Glyco_hydro_3_C_sf"/>
</dbReference>
<dbReference type="PANTHER" id="PTHR30620">
    <property type="entry name" value="PERIPLASMIC BETA-GLUCOSIDASE-RELATED"/>
    <property type="match status" value="1"/>
</dbReference>
<dbReference type="InterPro" id="IPR017853">
    <property type="entry name" value="GH"/>
</dbReference>
<dbReference type="NCBIfam" id="NF011678">
    <property type="entry name" value="PRK15098.1"/>
    <property type="match status" value="1"/>
</dbReference>
<evidence type="ECO:0000259" key="9">
    <source>
        <dbReference type="SMART" id="SM01217"/>
    </source>
</evidence>
<feature type="signal peptide" evidence="8">
    <location>
        <begin position="1"/>
        <end position="25"/>
    </location>
</feature>
<name>A0ABT6J9H7_9GAMM</name>
<dbReference type="SUPFAM" id="SSF51445">
    <property type="entry name" value="(Trans)glycosidases"/>
    <property type="match status" value="1"/>
</dbReference>
<comment type="caution">
    <text evidence="10">The sequence shown here is derived from an EMBL/GenBank/DDBJ whole genome shotgun (WGS) entry which is preliminary data.</text>
</comment>
<keyword evidence="5 7" id="KW-0378">Hydrolase</keyword>
<dbReference type="Pfam" id="PF14310">
    <property type="entry name" value="Fn3-like"/>
    <property type="match status" value="1"/>
</dbReference>